<sequence length="361" mass="39448">MDVRETPTVRHWPVLPNDDGDIFGQFVVIALDRAQSLAPLGDPLVLEEALKLPNDRYLAIAFGTAAINHFAENGDFKLNCEFYLVRQGLSKEVATECIPIAPANGHPANREPVSSTAPLPWDNLYVLTVHSFYAVVSRIHYGPTPSPARLTKDMRWNILCARDEDLEASEPPPKPAPPGTVPFPIPKPPSLNRESSSDGESVFLSETESTPSQLDPKEAALQVIERKALMVEKYVELWVDLEQACPNLDDPEDLLPVLNKIFHISEEWRTRSIAELLGKRPETDAWLQGVGDAFDVDLPPFKPADGCEEGLDDAALGPEDAADEDDTTAKTSDASIKEGAEAASRSSAAWGHVSDSNLVDP</sequence>
<evidence type="ECO:0000256" key="1">
    <source>
        <dbReference type="SAM" id="MobiDB-lite"/>
    </source>
</evidence>
<protein>
    <submittedName>
        <fullName evidence="2">Uncharacterized protein</fullName>
    </submittedName>
</protein>
<evidence type="ECO:0000313" key="3">
    <source>
        <dbReference type="Proteomes" id="UP000077266"/>
    </source>
</evidence>
<evidence type="ECO:0000313" key="2">
    <source>
        <dbReference type="EMBL" id="KZV91265.1"/>
    </source>
</evidence>
<dbReference type="InParanoid" id="A0A165H0C7"/>
<gene>
    <name evidence="2" type="ORF">EXIGLDRAFT_770056</name>
</gene>
<feature type="region of interest" description="Disordered" evidence="1">
    <location>
        <begin position="302"/>
        <end position="361"/>
    </location>
</feature>
<reference evidence="2 3" key="1">
    <citation type="journal article" date="2016" name="Mol. Biol. Evol.">
        <title>Comparative Genomics of Early-Diverging Mushroom-Forming Fungi Provides Insights into the Origins of Lignocellulose Decay Capabilities.</title>
        <authorList>
            <person name="Nagy L.G."/>
            <person name="Riley R."/>
            <person name="Tritt A."/>
            <person name="Adam C."/>
            <person name="Daum C."/>
            <person name="Floudas D."/>
            <person name="Sun H."/>
            <person name="Yadav J.S."/>
            <person name="Pangilinan J."/>
            <person name="Larsson K.H."/>
            <person name="Matsuura K."/>
            <person name="Barry K."/>
            <person name="Labutti K."/>
            <person name="Kuo R."/>
            <person name="Ohm R.A."/>
            <person name="Bhattacharya S.S."/>
            <person name="Shirouzu T."/>
            <person name="Yoshinaga Y."/>
            <person name="Martin F.M."/>
            <person name="Grigoriev I.V."/>
            <person name="Hibbett D.S."/>
        </authorList>
    </citation>
    <scope>NUCLEOTIDE SEQUENCE [LARGE SCALE GENOMIC DNA]</scope>
    <source>
        <strain evidence="2 3">HHB12029</strain>
    </source>
</reference>
<dbReference type="EMBL" id="KV426031">
    <property type="protein sequence ID" value="KZV91265.1"/>
    <property type="molecule type" value="Genomic_DNA"/>
</dbReference>
<name>A0A165H0C7_EXIGL</name>
<dbReference type="Proteomes" id="UP000077266">
    <property type="component" value="Unassembled WGS sequence"/>
</dbReference>
<feature type="compositionally biased region" description="Pro residues" evidence="1">
    <location>
        <begin position="170"/>
        <end position="189"/>
    </location>
</feature>
<keyword evidence="3" id="KW-1185">Reference proteome</keyword>
<organism evidence="2 3">
    <name type="scientific">Exidia glandulosa HHB12029</name>
    <dbReference type="NCBI Taxonomy" id="1314781"/>
    <lineage>
        <taxon>Eukaryota</taxon>
        <taxon>Fungi</taxon>
        <taxon>Dikarya</taxon>
        <taxon>Basidiomycota</taxon>
        <taxon>Agaricomycotina</taxon>
        <taxon>Agaricomycetes</taxon>
        <taxon>Auriculariales</taxon>
        <taxon>Exidiaceae</taxon>
        <taxon>Exidia</taxon>
    </lineage>
</organism>
<dbReference type="AlphaFoldDB" id="A0A165H0C7"/>
<proteinExistence type="predicted"/>
<accession>A0A165H0C7</accession>
<feature type="region of interest" description="Disordered" evidence="1">
    <location>
        <begin position="166"/>
        <end position="214"/>
    </location>
</feature>
<dbReference type="OrthoDB" id="3027639at2759"/>
<feature type="compositionally biased region" description="Polar residues" evidence="1">
    <location>
        <begin position="204"/>
        <end position="213"/>
    </location>
</feature>